<evidence type="ECO:0000259" key="1">
    <source>
        <dbReference type="SMART" id="SM00382"/>
    </source>
</evidence>
<dbReference type="PANTHER" id="PTHR43566">
    <property type="entry name" value="CONSERVED PROTEIN"/>
    <property type="match status" value="1"/>
</dbReference>
<gene>
    <name evidence="2" type="ORF">LV89_04308</name>
</gene>
<dbReference type="EMBL" id="QGGO01000034">
    <property type="protein sequence ID" value="PWK17592.1"/>
    <property type="molecule type" value="Genomic_DNA"/>
</dbReference>
<proteinExistence type="predicted"/>
<name>A0A316DJC4_9BACT</name>
<dbReference type="AlphaFoldDB" id="A0A316DJC4"/>
<dbReference type="InterPro" id="IPR041682">
    <property type="entry name" value="AAA_14"/>
</dbReference>
<comment type="caution">
    <text evidence="2">The sequence shown here is derived from an EMBL/GenBank/DDBJ whole genome shotgun (WGS) entry which is preliminary data.</text>
</comment>
<dbReference type="OrthoDB" id="9778168at2"/>
<evidence type="ECO:0000313" key="2">
    <source>
        <dbReference type="EMBL" id="PWK17592.1"/>
    </source>
</evidence>
<dbReference type="Pfam" id="PF13173">
    <property type="entry name" value="AAA_14"/>
    <property type="match status" value="1"/>
</dbReference>
<feature type="domain" description="AAA+ ATPase" evidence="1">
    <location>
        <begin position="16"/>
        <end position="137"/>
    </location>
</feature>
<dbReference type="PANTHER" id="PTHR43566:SF2">
    <property type="entry name" value="DUF4143 DOMAIN-CONTAINING PROTEIN"/>
    <property type="match status" value="1"/>
</dbReference>
<organism evidence="2 3">
    <name type="scientific">Arcicella aurantiaca</name>
    <dbReference type="NCBI Taxonomy" id="591202"/>
    <lineage>
        <taxon>Bacteria</taxon>
        <taxon>Pseudomonadati</taxon>
        <taxon>Bacteroidota</taxon>
        <taxon>Cytophagia</taxon>
        <taxon>Cytophagales</taxon>
        <taxon>Flectobacillaceae</taxon>
        <taxon>Arcicella</taxon>
    </lineage>
</organism>
<dbReference type="CDD" id="cd00009">
    <property type="entry name" value="AAA"/>
    <property type="match status" value="1"/>
</dbReference>
<dbReference type="InterPro" id="IPR025420">
    <property type="entry name" value="DUF4143"/>
</dbReference>
<dbReference type="Pfam" id="PF13635">
    <property type="entry name" value="DUF4143"/>
    <property type="match status" value="1"/>
</dbReference>
<dbReference type="SMART" id="SM00382">
    <property type="entry name" value="AAA"/>
    <property type="match status" value="1"/>
</dbReference>
<keyword evidence="3" id="KW-1185">Reference proteome</keyword>
<dbReference type="Proteomes" id="UP000245489">
    <property type="component" value="Unassembled WGS sequence"/>
</dbReference>
<dbReference type="InterPro" id="IPR027417">
    <property type="entry name" value="P-loop_NTPase"/>
</dbReference>
<reference evidence="2 3" key="1">
    <citation type="submission" date="2018-05" db="EMBL/GenBank/DDBJ databases">
        <title>Genomic Encyclopedia of Archaeal and Bacterial Type Strains, Phase II (KMG-II): from individual species to whole genera.</title>
        <authorList>
            <person name="Goeker M."/>
        </authorList>
    </citation>
    <scope>NUCLEOTIDE SEQUENCE [LARGE SCALE GENOMIC DNA]</scope>
    <source>
        <strain evidence="2 3">DSM 22214</strain>
    </source>
</reference>
<sequence>MIQRALISEIPRLLSYFPALGLVGPRQVGKTTLVKSLSEQFTKPILYLDLENLNDYTLLENDPQWFLEQHSDKIVVIDEVQRMLSLFPLLRSLIDQNPEGGRFILLGSASPALLAQSSETLAGRIVYRELTPIRRDEAQTAQIGLESHWFRGGFPKALLAPDETLWYDWQEAFMKTYVESDLRLLGLKASPIVLQKLLRMLTTVQGSTLNYANLGNSMGISGNTLQGYIDYLEHSFVVRRLAPYFVNVGKRLVKSPKLYFRDSGMLHYLVNLSDYDSLISNVIAGHSWEGYVIEQIIGRLSGNIQPYYYRTQNGAEIDLCLLRGNEMIASFEIKLSNNPSSSKGNTEAIQDLKTEHNFIVTPSSKSYKANLHWQVCSLDALWEYLRPLKVLKE</sequence>
<dbReference type="RefSeq" id="WP_109744968.1">
    <property type="nucleotide sequence ID" value="NZ_QGGO01000034.1"/>
</dbReference>
<evidence type="ECO:0000313" key="3">
    <source>
        <dbReference type="Proteomes" id="UP000245489"/>
    </source>
</evidence>
<protein>
    <recommendedName>
        <fullName evidence="1">AAA+ ATPase domain-containing protein</fullName>
    </recommendedName>
</protein>
<dbReference type="InterPro" id="IPR003593">
    <property type="entry name" value="AAA+_ATPase"/>
</dbReference>
<accession>A0A316DJC4</accession>
<dbReference type="SUPFAM" id="SSF52540">
    <property type="entry name" value="P-loop containing nucleoside triphosphate hydrolases"/>
    <property type="match status" value="1"/>
</dbReference>
<dbReference type="Gene3D" id="3.40.50.300">
    <property type="entry name" value="P-loop containing nucleotide triphosphate hydrolases"/>
    <property type="match status" value="1"/>
</dbReference>